<accession>A0A917Y2T5</accession>
<proteinExistence type="predicted"/>
<dbReference type="InterPro" id="IPR010093">
    <property type="entry name" value="SinI_DNA-bd"/>
</dbReference>
<evidence type="ECO:0000313" key="3">
    <source>
        <dbReference type="Proteomes" id="UP000624041"/>
    </source>
</evidence>
<keyword evidence="3" id="KW-1185">Reference proteome</keyword>
<dbReference type="AlphaFoldDB" id="A0A917Y2T5"/>
<protein>
    <recommendedName>
        <fullName evidence="1">Helix-turn-helix domain-containing protein</fullName>
    </recommendedName>
</protein>
<dbReference type="InterPro" id="IPR038148">
    <property type="entry name" value="Tn1545/Tn916_Xis"/>
</dbReference>
<dbReference type="Pfam" id="PF12728">
    <property type="entry name" value="HTH_17"/>
    <property type="match status" value="1"/>
</dbReference>
<name>A0A917Y2T5_9BACI</name>
<gene>
    <name evidence="2" type="ORF">GCM10007971_32590</name>
</gene>
<organism evidence="2 3">
    <name type="scientific">Oceanobacillus indicireducens</name>
    <dbReference type="NCBI Taxonomy" id="1004261"/>
    <lineage>
        <taxon>Bacteria</taxon>
        <taxon>Bacillati</taxon>
        <taxon>Bacillota</taxon>
        <taxon>Bacilli</taxon>
        <taxon>Bacillales</taxon>
        <taxon>Bacillaceae</taxon>
        <taxon>Oceanobacillus</taxon>
    </lineage>
</organism>
<dbReference type="EMBL" id="BMOS01000031">
    <property type="protein sequence ID" value="GGN64577.1"/>
    <property type="molecule type" value="Genomic_DNA"/>
</dbReference>
<comment type="caution">
    <text evidence="2">The sequence shown here is derived from an EMBL/GenBank/DDBJ whole genome shotgun (WGS) entry which is preliminary data.</text>
</comment>
<evidence type="ECO:0000259" key="1">
    <source>
        <dbReference type="Pfam" id="PF12728"/>
    </source>
</evidence>
<dbReference type="NCBIfam" id="TIGR01764">
    <property type="entry name" value="excise"/>
    <property type="match status" value="1"/>
</dbReference>
<dbReference type="RefSeq" id="WP_188858915.1">
    <property type="nucleotide sequence ID" value="NZ_BMOS01000031.1"/>
</dbReference>
<dbReference type="GO" id="GO:0003677">
    <property type="term" value="F:DNA binding"/>
    <property type="evidence" value="ECO:0007669"/>
    <property type="project" value="InterPro"/>
</dbReference>
<dbReference type="Proteomes" id="UP000624041">
    <property type="component" value="Unassembled WGS sequence"/>
</dbReference>
<dbReference type="InterPro" id="IPR041657">
    <property type="entry name" value="HTH_17"/>
</dbReference>
<dbReference type="Gene3D" id="3.90.105.50">
    <property type="match status" value="1"/>
</dbReference>
<evidence type="ECO:0000313" key="2">
    <source>
        <dbReference type="EMBL" id="GGN64577.1"/>
    </source>
</evidence>
<feature type="domain" description="Helix-turn-helix" evidence="1">
    <location>
        <begin position="38"/>
        <end position="89"/>
    </location>
</feature>
<sequence length="94" mass="10644">MSMEESIRQIIREENEKHLKDIKQLLESHGYQEAPRTLSAKEAASILGVGLTKIYDLVNNGDETGFPYIRAGGRIIIPYNALMNWIDQQTNLAI</sequence>
<reference evidence="2" key="1">
    <citation type="journal article" date="2014" name="Int. J. Syst. Evol. Microbiol.">
        <title>Complete genome sequence of Corynebacterium casei LMG S-19264T (=DSM 44701T), isolated from a smear-ripened cheese.</title>
        <authorList>
            <consortium name="US DOE Joint Genome Institute (JGI-PGF)"/>
            <person name="Walter F."/>
            <person name="Albersmeier A."/>
            <person name="Kalinowski J."/>
            <person name="Ruckert C."/>
        </authorList>
    </citation>
    <scope>NUCLEOTIDE SEQUENCE</scope>
    <source>
        <strain evidence="2">JCM 17251</strain>
    </source>
</reference>
<reference evidence="2" key="2">
    <citation type="submission" date="2020-09" db="EMBL/GenBank/DDBJ databases">
        <authorList>
            <person name="Sun Q."/>
            <person name="Ohkuma M."/>
        </authorList>
    </citation>
    <scope>NUCLEOTIDE SEQUENCE</scope>
    <source>
        <strain evidence="2">JCM 17251</strain>
    </source>
</reference>